<reference evidence="3 4" key="1">
    <citation type="submission" date="2019-07" db="EMBL/GenBank/DDBJ databases">
        <title>Rhodotorula toruloides NBRC10032 genome sequencing.</title>
        <authorList>
            <person name="Shida Y."/>
            <person name="Takaku H."/>
            <person name="Ogasawara W."/>
            <person name="Mori K."/>
        </authorList>
    </citation>
    <scope>NUCLEOTIDE SEQUENCE [LARGE SCALE GENOMIC DNA]</scope>
    <source>
        <strain evidence="3 4">NBRC10032</strain>
    </source>
</reference>
<comment type="caution">
    <text evidence="3">The sequence shown here is derived from an EMBL/GenBank/DDBJ whole genome shotgun (WGS) entry which is preliminary data.</text>
</comment>
<dbReference type="AlphaFoldDB" id="A0A511KHM9"/>
<dbReference type="GO" id="GO:0051082">
    <property type="term" value="F:unfolded protein binding"/>
    <property type="evidence" value="ECO:0007669"/>
    <property type="project" value="InterPro"/>
</dbReference>
<accession>A0A511KHM9</accession>
<proteinExistence type="inferred from homology"/>
<comment type="similarity">
    <text evidence="1">Belongs to the heat shock protein 90 family.</text>
</comment>
<dbReference type="Pfam" id="PF00183">
    <property type="entry name" value="HSP90"/>
    <property type="match status" value="1"/>
</dbReference>
<sequence>MHGRKLEHPLLLLFIHQFRHFHPPTCEVLDADDAVDTRYYGPLSSIVRDFRQQVTLHPLSSVANIIKLMPVSAEYALIQPKVPISSLWPLPIPHPDAAVHGKIIRVTFRNCEMYELFDVKSVASEATYERLWRTNTKKSDGRPVVYITRMSEHQKNIYYLTGEWLNEVRDSPFLKKIMKKGYEVLLMADPIDEYATTQLKESEDKKLVLHFGRGP</sequence>
<dbReference type="GO" id="GO:0140662">
    <property type="term" value="F:ATP-dependent protein folding chaperone"/>
    <property type="evidence" value="ECO:0007669"/>
    <property type="project" value="InterPro"/>
</dbReference>
<dbReference type="Proteomes" id="UP000321518">
    <property type="component" value="Unassembled WGS sequence"/>
</dbReference>
<keyword evidence="2" id="KW-0143">Chaperone</keyword>
<dbReference type="EMBL" id="BJWK01000009">
    <property type="protein sequence ID" value="GEM09878.1"/>
    <property type="molecule type" value="Genomic_DNA"/>
</dbReference>
<evidence type="ECO:0000313" key="3">
    <source>
        <dbReference type="EMBL" id="GEM09878.1"/>
    </source>
</evidence>
<evidence type="ECO:0000256" key="2">
    <source>
        <dbReference type="ARBA" id="ARBA00023186"/>
    </source>
</evidence>
<gene>
    <name evidence="3" type="ORF">Rt10032_c09g3895</name>
</gene>
<name>A0A511KHM9_RHOTO</name>
<evidence type="ECO:0000313" key="4">
    <source>
        <dbReference type="Proteomes" id="UP000321518"/>
    </source>
</evidence>
<dbReference type="PANTHER" id="PTHR11528">
    <property type="entry name" value="HEAT SHOCK PROTEIN 90 FAMILY MEMBER"/>
    <property type="match status" value="1"/>
</dbReference>
<dbReference type="OrthoDB" id="28737at2759"/>
<dbReference type="GO" id="GO:0005524">
    <property type="term" value="F:ATP binding"/>
    <property type="evidence" value="ECO:0007669"/>
    <property type="project" value="InterPro"/>
</dbReference>
<dbReference type="InterPro" id="IPR020568">
    <property type="entry name" value="Ribosomal_Su5_D2-typ_SF"/>
</dbReference>
<dbReference type="Gene3D" id="3.40.50.11260">
    <property type="match status" value="1"/>
</dbReference>
<evidence type="ECO:0000256" key="1">
    <source>
        <dbReference type="ARBA" id="ARBA00008239"/>
    </source>
</evidence>
<dbReference type="GO" id="GO:0016887">
    <property type="term" value="F:ATP hydrolysis activity"/>
    <property type="evidence" value="ECO:0007669"/>
    <property type="project" value="InterPro"/>
</dbReference>
<organism evidence="3 4">
    <name type="scientific">Rhodotorula toruloides</name>
    <name type="common">Yeast</name>
    <name type="synonym">Rhodosporidium toruloides</name>
    <dbReference type="NCBI Taxonomy" id="5286"/>
    <lineage>
        <taxon>Eukaryota</taxon>
        <taxon>Fungi</taxon>
        <taxon>Dikarya</taxon>
        <taxon>Basidiomycota</taxon>
        <taxon>Pucciniomycotina</taxon>
        <taxon>Microbotryomycetes</taxon>
        <taxon>Sporidiobolales</taxon>
        <taxon>Sporidiobolaceae</taxon>
        <taxon>Rhodotorula</taxon>
    </lineage>
</organism>
<dbReference type="InterPro" id="IPR001404">
    <property type="entry name" value="Hsp90_fam"/>
</dbReference>
<protein>
    <submittedName>
        <fullName evidence="3">Uncharacterized protein</fullName>
    </submittedName>
</protein>
<dbReference type="SUPFAM" id="SSF54211">
    <property type="entry name" value="Ribosomal protein S5 domain 2-like"/>
    <property type="match status" value="1"/>
</dbReference>